<dbReference type="PANTHER" id="PTHR22946">
    <property type="entry name" value="DIENELACTONE HYDROLASE DOMAIN-CONTAINING PROTEIN-RELATED"/>
    <property type="match status" value="1"/>
</dbReference>
<dbReference type="AlphaFoldDB" id="A0A840MZR5"/>
<keyword evidence="2" id="KW-0378">Hydrolase</keyword>
<dbReference type="InterPro" id="IPR029058">
    <property type="entry name" value="AB_hydrolase_fold"/>
</dbReference>
<evidence type="ECO:0000259" key="1">
    <source>
        <dbReference type="Pfam" id="PF00326"/>
    </source>
</evidence>
<dbReference type="InterPro" id="IPR001375">
    <property type="entry name" value="Peptidase_S9_cat"/>
</dbReference>
<feature type="domain" description="Peptidase S9 prolyl oligopeptidase catalytic" evidence="1">
    <location>
        <begin position="223"/>
        <end position="355"/>
    </location>
</feature>
<dbReference type="Proteomes" id="UP000521227">
    <property type="component" value="Unassembled WGS sequence"/>
</dbReference>
<evidence type="ECO:0000313" key="3">
    <source>
        <dbReference type="Proteomes" id="UP000521227"/>
    </source>
</evidence>
<comment type="caution">
    <text evidence="2">The sequence shown here is derived from an EMBL/GenBank/DDBJ whole genome shotgun (WGS) entry which is preliminary data.</text>
</comment>
<dbReference type="RefSeq" id="WP_246395314.1">
    <property type="nucleotide sequence ID" value="NZ_JACHIJ010000002.1"/>
</dbReference>
<organism evidence="2 3">
    <name type="scientific">Afipia massiliensis</name>
    <dbReference type="NCBI Taxonomy" id="211460"/>
    <lineage>
        <taxon>Bacteria</taxon>
        <taxon>Pseudomonadati</taxon>
        <taxon>Pseudomonadota</taxon>
        <taxon>Alphaproteobacteria</taxon>
        <taxon>Hyphomicrobiales</taxon>
        <taxon>Nitrobacteraceae</taxon>
        <taxon>Afipia</taxon>
    </lineage>
</organism>
<accession>A0A840MZR5</accession>
<dbReference type="Gene3D" id="3.40.50.1820">
    <property type="entry name" value="alpha/beta hydrolase"/>
    <property type="match status" value="1"/>
</dbReference>
<evidence type="ECO:0000313" key="2">
    <source>
        <dbReference type="EMBL" id="MBB5051707.1"/>
    </source>
</evidence>
<dbReference type="GO" id="GO:0006508">
    <property type="term" value="P:proteolysis"/>
    <property type="evidence" value="ECO:0007669"/>
    <property type="project" value="InterPro"/>
</dbReference>
<dbReference type="Pfam" id="PF00326">
    <property type="entry name" value="Peptidase_S9"/>
    <property type="match status" value="1"/>
</dbReference>
<dbReference type="InterPro" id="IPR050261">
    <property type="entry name" value="FrsA_esterase"/>
</dbReference>
<gene>
    <name evidence="2" type="ORF">HNQ36_001661</name>
</gene>
<dbReference type="SUPFAM" id="SSF53474">
    <property type="entry name" value="alpha/beta-Hydrolases"/>
    <property type="match status" value="1"/>
</dbReference>
<dbReference type="EMBL" id="JACHIJ010000002">
    <property type="protein sequence ID" value="MBB5051707.1"/>
    <property type="molecule type" value="Genomic_DNA"/>
</dbReference>
<sequence length="385" mass="42071">MNDRPAHLSPPRFEPGGWMHWPDNEDYSLQFMRVLGSAQEGGSTISECFLTASRIAAGDDESWYRAWKTIADTSKVRGDHARAAGNIHSALSNWLRASNYYRTSEVFLKLDDRRRADVLERMRACSYLVVTHQPSGGELVRIPCFEGGFVEAYFLRAPGADARAPVVVCVGGSDHFKDEHLHTLLRQAHSRGLSLLLADLPGQGSAPRIKGMVRYEIETAISCCVDYLVARGDIDEQRIAIFGGGLGAAYASRAAGLDDRFAAAVCDAGIWDMHQRVTASQWMPGDGGQDTIGDEIRRLKRHGGITSIKCPILMTFGEHDWLDTRHAVALCAALKDEGADVTLKVFASAETASAHGQSDNPTIGNEFVFDWIAARLARALVPADA</sequence>
<dbReference type="Gene3D" id="1.20.1440.110">
    <property type="entry name" value="acylaminoacyl peptidase"/>
    <property type="match status" value="1"/>
</dbReference>
<name>A0A840MZR5_9BRAD</name>
<dbReference type="PANTHER" id="PTHR22946:SF12">
    <property type="entry name" value="CONIDIAL PIGMENT BIOSYNTHESIS PROTEIN AYG1 (AFU_ORTHOLOGUE AFUA_2G17550)"/>
    <property type="match status" value="1"/>
</dbReference>
<protein>
    <submittedName>
        <fullName evidence="2">Dienelactone hydrolase</fullName>
    </submittedName>
</protein>
<reference evidence="2 3" key="1">
    <citation type="submission" date="2020-08" db="EMBL/GenBank/DDBJ databases">
        <title>Genomic Encyclopedia of Type Strains, Phase IV (KMG-IV): sequencing the most valuable type-strain genomes for metagenomic binning, comparative biology and taxonomic classification.</title>
        <authorList>
            <person name="Goeker M."/>
        </authorList>
    </citation>
    <scope>NUCLEOTIDE SEQUENCE [LARGE SCALE GENOMIC DNA]</scope>
    <source>
        <strain evidence="2 3">DSM 17498</strain>
    </source>
</reference>
<proteinExistence type="predicted"/>
<dbReference type="GO" id="GO:0008236">
    <property type="term" value="F:serine-type peptidase activity"/>
    <property type="evidence" value="ECO:0007669"/>
    <property type="project" value="InterPro"/>
</dbReference>